<dbReference type="Proteomes" id="UP000539953">
    <property type="component" value="Unassembled WGS sequence"/>
</dbReference>
<evidence type="ECO:0000313" key="1">
    <source>
        <dbReference type="EMBL" id="MBB5182058.1"/>
    </source>
</evidence>
<accession>A0A7W8CX24</accession>
<protein>
    <submittedName>
        <fullName evidence="1">Nucleoid DNA-binding protein</fullName>
    </submittedName>
</protein>
<keyword evidence="2" id="KW-1185">Reference proteome</keyword>
<reference evidence="1 2" key="1">
    <citation type="submission" date="2020-08" db="EMBL/GenBank/DDBJ databases">
        <title>Genomic Encyclopedia of Type Strains, Phase IV (KMG-IV): sequencing the most valuable type-strain genomes for metagenomic binning, comparative biology and taxonomic classification.</title>
        <authorList>
            <person name="Goeker M."/>
        </authorList>
    </citation>
    <scope>NUCLEOTIDE SEQUENCE [LARGE SCALE GENOMIC DNA]</scope>
    <source>
        <strain evidence="1 2">DSM 25799</strain>
    </source>
</reference>
<gene>
    <name evidence="1" type="ORF">HNQ47_000061</name>
</gene>
<organism evidence="1 2">
    <name type="scientific">Catenisphaera adipataccumulans</name>
    <dbReference type="NCBI Taxonomy" id="700500"/>
    <lineage>
        <taxon>Bacteria</taxon>
        <taxon>Bacillati</taxon>
        <taxon>Bacillota</taxon>
        <taxon>Erysipelotrichia</taxon>
        <taxon>Erysipelotrichales</taxon>
        <taxon>Erysipelotrichaceae</taxon>
        <taxon>Catenisphaera</taxon>
    </lineage>
</organism>
<name>A0A7W8CX24_9FIRM</name>
<comment type="caution">
    <text evidence="1">The sequence shown here is derived from an EMBL/GenBank/DDBJ whole genome shotgun (WGS) entry which is preliminary data.</text>
</comment>
<dbReference type="AlphaFoldDB" id="A0A7W8CX24"/>
<dbReference type="GO" id="GO:0003677">
    <property type="term" value="F:DNA binding"/>
    <property type="evidence" value="ECO:0007669"/>
    <property type="project" value="UniProtKB-KW"/>
</dbReference>
<dbReference type="InterPro" id="IPR013783">
    <property type="entry name" value="Ig-like_fold"/>
</dbReference>
<sequence length="374" mass="40775">MKYIEFIICGAILLSGCAYISPSLEFTSGSHELEYGHSVSDKDLKKFVKSVQGDLTIDSSDLNTQKVGTYKVDYTAEKLGQEVTRTLKVEVTDTAKPKIKFKKTLIESTVGEDVDIEGNVKSVTDSVDGDLVKADELKKGTYTIDSSQVNTKKVGSYTVTVKAEDQNSNVTTRTFRVRIKDNAAIRPVITLNGSSMTVAKGEDADLNSNVSSVVDPVDGTLTYKNVQTDYDTAARVTENKSLLEQAGGQPFYTILTKNLNTDKTGNYKAMVVAVNSLGHESIQEFTVTVQEEFELKDVLSNPDKYANKLIVVKGKFPSGIKTASDKKMKTTDGSGEVTVSGATINDENCSVKATGVLKKVDDNWVFVIQKYEVV</sequence>
<keyword evidence="1" id="KW-0238">DNA-binding</keyword>
<proteinExistence type="predicted"/>
<dbReference type="RefSeq" id="WP_183326456.1">
    <property type="nucleotide sequence ID" value="NZ_JACHHK010000001.1"/>
</dbReference>
<evidence type="ECO:0000313" key="2">
    <source>
        <dbReference type="Proteomes" id="UP000539953"/>
    </source>
</evidence>
<dbReference type="PROSITE" id="PS51257">
    <property type="entry name" value="PROKAR_LIPOPROTEIN"/>
    <property type="match status" value="1"/>
</dbReference>
<dbReference type="Gene3D" id="2.60.40.10">
    <property type="entry name" value="Immunoglobulins"/>
    <property type="match status" value="3"/>
</dbReference>
<dbReference type="EMBL" id="JACHHK010000001">
    <property type="protein sequence ID" value="MBB5182058.1"/>
    <property type="molecule type" value="Genomic_DNA"/>
</dbReference>